<reference evidence="1 2" key="1">
    <citation type="submission" date="2021-03" db="EMBL/GenBank/DDBJ databases">
        <title>Enterococcal diversity collection.</title>
        <authorList>
            <person name="Gilmore M.S."/>
            <person name="Schwartzman J."/>
            <person name="Van Tyne D."/>
            <person name="Martin M."/>
            <person name="Earl A.M."/>
            <person name="Manson A.L."/>
            <person name="Straub T."/>
            <person name="Salamzade R."/>
            <person name="Saavedra J."/>
            <person name="Lebreton F."/>
            <person name="Prichula J."/>
            <person name="Schaufler K."/>
            <person name="Gaca A."/>
            <person name="Sgardioli B."/>
            <person name="Wagenaar J."/>
            <person name="Strong T."/>
        </authorList>
    </citation>
    <scope>NUCLEOTIDE SEQUENCE [LARGE SCALE GENOMIC DNA]</scope>
    <source>
        <strain evidence="1 2">669A</strain>
    </source>
</reference>
<organism evidence="1 2">
    <name type="scientific">Candidatus Enterococcus moelleringii</name>
    <dbReference type="NCBI Taxonomy" id="2815325"/>
    <lineage>
        <taxon>Bacteria</taxon>
        <taxon>Bacillati</taxon>
        <taxon>Bacillota</taxon>
        <taxon>Bacilli</taxon>
        <taxon>Lactobacillales</taxon>
        <taxon>Enterococcaceae</taxon>
        <taxon>Enterococcus</taxon>
    </lineage>
</organism>
<name>A0ABS3LET8_9ENTE</name>
<evidence type="ECO:0000313" key="2">
    <source>
        <dbReference type="Proteomes" id="UP000664601"/>
    </source>
</evidence>
<evidence type="ECO:0008006" key="3">
    <source>
        <dbReference type="Google" id="ProtNLM"/>
    </source>
</evidence>
<gene>
    <name evidence="1" type="ORF">JZO70_11995</name>
</gene>
<sequence length="127" mass="15193">MEKQPFTPQEIFNLKLETVENRLMNFYEETQNSSTTIQLVLALRVRYQLGAEEFALALKDLVRYLFKRTKASRTMKRFFYYFVDYFDAKEWKMLRLKLFPVRNFIEKAKSAVKSQIAKFLPTETAVP</sequence>
<dbReference type="EMBL" id="JAFREM010000018">
    <property type="protein sequence ID" value="MBO1306889.1"/>
    <property type="molecule type" value="Genomic_DNA"/>
</dbReference>
<keyword evidence="2" id="KW-1185">Reference proteome</keyword>
<dbReference type="Proteomes" id="UP000664601">
    <property type="component" value="Unassembled WGS sequence"/>
</dbReference>
<comment type="caution">
    <text evidence="1">The sequence shown here is derived from an EMBL/GenBank/DDBJ whole genome shotgun (WGS) entry which is preliminary data.</text>
</comment>
<proteinExistence type="predicted"/>
<protein>
    <recommendedName>
        <fullName evidence="3">Transposase</fullName>
    </recommendedName>
</protein>
<evidence type="ECO:0000313" key="1">
    <source>
        <dbReference type="EMBL" id="MBO1306889.1"/>
    </source>
</evidence>
<dbReference type="RefSeq" id="WP_207673810.1">
    <property type="nucleotide sequence ID" value="NZ_JAFREM010000018.1"/>
</dbReference>
<accession>A0ABS3LET8</accession>